<evidence type="ECO:0000256" key="8">
    <source>
        <dbReference type="ARBA" id="ARBA00048988"/>
    </source>
</evidence>
<dbReference type="InterPro" id="IPR014017">
    <property type="entry name" value="DNA_helicase_UvrD-like_C"/>
</dbReference>
<comment type="catalytic activity">
    <reaction evidence="8">
        <text>ATP + H2O = ADP + phosphate + H(+)</text>
        <dbReference type="Rhea" id="RHEA:13065"/>
        <dbReference type="ChEBI" id="CHEBI:15377"/>
        <dbReference type="ChEBI" id="CHEBI:15378"/>
        <dbReference type="ChEBI" id="CHEBI:30616"/>
        <dbReference type="ChEBI" id="CHEBI:43474"/>
        <dbReference type="ChEBI" id="CHEBI:456216"/>
        <dbReference type="EC" id="5.6.2.4"/>
    </reaction>
</comment>
<name>A0A2H0XCY1_UNCKA</name>
<comment type="catalytic activity">
    <reaction evidence="6">
        <text>Couples ATP hydrolysis with the unwinding of duplex DNA by translocating in the 3'-5' direction.</text>
        <dbReference type="EC" id="5.6.2.4"/>
    </reaction>
</comment>
<evidence type="ECO:0000313" key="12">
    <source>
        <dbReference type="EMBL" id="PIS22800.1"/>
    </source>
</evidence>
<proteinExistence type="predicted"/>
<evidence type="ECO:0000259" key="11">
    <source>
        <dbReference type="PROSITE" id="PS51217"/>
    </source>
</evidence>
<dbReference type="SUPFAM" id="SSF52540">
    <property type="entry name" value="P-loop containing nucleoside triphosphate hydrolases"/>
    <property type="match status" value="1"/>
</dbReference>
<comment type="caution">
    <text evidence="9">Lacks conserved residue(s) required for the propagation of feature annotation.</text>
</comment>
<dbReference type="GO" id="GO:0000725">
    <property type="term" value="P:recombinational repair"/>
    <property type="evidence" value="ECO:0007669"/>
    <property type="project" value="TreeGrafter"/>
</dbReference>
<dbReference type="Gene3D" id="1.10.486.10">
    <property type="entry name" value="PCRA, domain 4"/>
    <property type="match status" value="2"/>
</dbReference>
<evidence type="ECO:0000256" key="6">
    <source>
        <dbReference type="ARBA" id="ARBA00034617"/>
    </source>
</evidence>
<comment type="caution">
    <text evidence="12">The sequence shown here is derived from an EMBL/GenBank/DDBJ whole genome shotgun (WGS) entry which is preliminary data.</text>
</comment>
<evidence type="ECO:0000256" key="4">
    <source>
        <dbReference type="ARBA" id="ARBA00022840"/>
    </source>
</evidence>
<dbReference type="PANTHER" id="PTHR11070">
    <property type="entry name" value="UVRD / RECB / PCRA DNA HELICASE FAMILY MEMBER"/>
    <property type="match status" value="1"/>
</dbReference>
<evidence type="ECO:0000256" key="3">
    <source>
        <dbReference type="ARBA" id="ARBA00022806"/>
    </source>
</evidence>
<evidence type="ECO:0000259" key="10">
    <source>
        <dbReference type="PROSITE" id="PS51198"/>
    </source>
</evidence>
<feature type="domain" description="UvrD-like helicase C-terminal" evidence="11">
    <location>
        <begin position="89"/>
        <end position="343"/>
    </location>
</feature>
<keyword evidence="3 9" id="KW-0347">Helicase</keyword>
<dbReference type="AlphaFoldDB" id="A0A2H0XCY1"/>
<dbReference type="Pfam" id="PF00580">
    <property type="entry name" value="UvrD-helicase"/>
    <property type="match status" value="1"/>
</dbReference>
<sequence>LFRENADARAYYQNKFSFVLIDEYQDTNHAQYVFCKLITNPMGNICVVGDVSQSIYSFRGANFRNVLSFEKDFPTAKIFHLGKNYRSTKTIVKASKKLIENNQSHIKIDLDTDNNDGDKIYLFEAGNEEDEARFISDTVKEKLVKGAGYSDFAVLYRTNAQSRSIEEELIKEGIPYRLVGGVRFYDRKEIKDAVSYLRILHNPKDMVSWERIINVPPRKIGEKALETLKEKKFDVSYIAKNTTFPVTEMMDEAKKLKPVDLLDFVLEKSGYLKYLDDGTEEGEYRIENLKELRSVALKFESLQDFLENVSLVNPQDTATNGQKKLAENNVDAVNLMTLHQAKGLEFKSVFLVGLEEGLFPHARSLESEGDIEEERRLCYVGMTRAKEFLYLTYAKRRLYFGTTSYGVKSRFVEEIPEDLIFSDISTSLPNPALPRHFKRSVDEFLNFLEEERSKF</sequence>
<dbReference type="CDD" id="cd18807">
    <property type="entry name" value="SF1_C_UvrD"/>
    <property type="match status" value="1"/>
</dbReference>
<feature type="domain" description="UvrD-like helicase ATP-binding" evidence="10">
    <location>
        <begin position="1"/>
        <end position="88"/>
    </location>
</feature>
<dbReference type="EMBL" id="PEYT01000032">
    <property type="protein sequence ID" value="PIS22800.1"/>
    <property type="molecule type" value="Genomic_DNA"/>
</dbReference>
<evidence type="ECO:0000256" key="5">
    <source>
        <dbReference type="ARBA" id="ARBA00023235"/>
    </source>
</evidence>
<protein>
    <recommendedName>
        <fullName evidence="7">DNA 3'-5' helicase</fullName>
        <ecNumber evidence="7">5.6.2.4</ecNumber>
    </recommendedName>
</protein>
<accession>A0A2H0XCY1</accession>
<dbReference type="GO" id="GO:0003677">
    <property type="term" value="F:DNA binding"/>
    <property type="evidence" value="ECO:0007669"/>
    <property type="project" value="InterPro"/>
</dbReference>
<evidence type="ECO:0000256" key="1">
    <source>
        <dbReference type="ARBA" id="ARBA00022741"/>
    </source>
</evidence>
<gene>
    <name evidence="12" type="ORF">COT49_03490</name>
</gene>
<dbReference type="Proteomes" id="UP000230340">
    <property type="component" value="Unassembled WGS sequence"/>
</dbReference>
<organism evidence="12 13">
    <name type="scientific">candidate division WWE3 bacterium CG08_land_8_20_14_0_20_40_13</name>
    <dbReference type="NCBI Taxonomy" id="1975084"/>
    <lineage>
        <taxon>Bacteria</taxon>
        <taxon>Katanobacteria</taxon>
    </lineage>
</organism>
<evidence type="ECO:0000313" key="13">
    <source>
        <dbReference type="Proteomes" id="UP000230340"/>
    </source>
</evidence>
<keyword evidence="2 9" id="KW-0378">Hydrolase</keyword>
<dbReference type="GO" id="GO:0016787">
    <property type="term" value="F:hydrolase activity"/>
    <property type="evidence" value="ECO:0007669"/>
    <property type="project" value="UniProtKB-UniRule"/>
</dbReference>
<dbReference type="InterPro" id="IPR014016">
    <property type="entry name" value="UvrD-like_ATP-bd"/>
</dbReference>
<dbReference type="CDD" id="cd17932">
    <property type="entry name" value="DEXQc_UvrD"/>
    <property type="match status" value="1"/>
</dbReference>
<evidence type="ECO:0000256" key="7">
    <source>
        <dbReference type="ARBA" id="ARBA00034808"/>
    </source>
</evidence>
<dbReference type="Pfam" id="PF13361">
    <property type="entry name" value="UvrD_C"/>
    <property type="match status" value="1"/>
</dbReference>
<dbReference type="PANTHER" id="PTHR11070:SF2">
    <property type="entry name" value="ATP-DEPENDENT DNA HELICASE SRS2"/>
    <property type="match status" value="1"/>
</dbReference>
<dbReference type="PROSITE" id="PS51217">
    <property type="entry name" value="UVRD_HELICASE_CTER"/>
    <property type="match status" value="1"/>
</dbReference>
<evidence type="ECO:0000256" key="2">
    <source>
        <dbReference type="ARBA" id="ARBA00022801"/>
    </source>
</evidence>
<dbReference type="InterPro" id="IPR000212">
    <property type="entry name" value="DNA_helicase_UvrD/REP"/>
</dbReference>
<keyword evidence="5" id="KW-0413">Isomerase</keyword>
<dbReference type="InterPro" id="IPR027417">
    <property type="entry name" value="P-loop_NTPase"/>
</dbReference>
<dbReference type="PROSITE" id="PS51198">
    <property type="entry name" value="UVRD_HELICASE_ATP_BIND"/>
    <property type="match status" value="1"/>
</dbReference>
<evidence type="ECO:0000256" key="9">
    <source>
        <dbReference type="PROSITE-ProRule" id="PRU00560"/>
    </source>
</evidence>
<dbReference type="GO" id="GO:0043138">
    <property type="term" value="F:3'-5' DNA helicase activity"/>
    <property type="evidence" value="ECO:0007669"/>
    <property type="project" value="UniProtKB-EC"/>
</dbReference>
<dbReference type="Gene3D" id="3.40.50.300">
    <property type="entry name" value="P-loop containing nucleotide triphosphate hydrolases"/>
    <property type="match status" value="3"/>
</dbReference>
<reference evidence="13" key="1">
    <citation type="submission" date="2017-09" db="EMBL/GenBank/DDBJ databases">
        <title>Depth-based differentiation of microbial function through sediment-hosted aquifers and enrichment of novel symbionts in the deep terrestrial subsurface.</title>
        <authorList>
            <person name="Probst A.J."/>
            <person name="Ladd B."/>
            <person name="Jarett J.K."/>
            <person name="Geller-Mcgrath D.E."/>
            <person name="Sieber C.M.K."/>
            <person name="Emerson J.B."/>
            <person name="Anantharaman K."/>
            <person name="Thomas B.C."/>
            <person name="Malmstrom R."/>
            <person name="Stieglmeier M."/>
            <person name="Klingl A."/>
            <person name="Woyke T."/>
            <person name="Ryan C.M."/>
            <person name="Banfield J.F."/>
        </authorList>
    </citation>
    <scope>NUCLEOTIDE SEQUENCE [LARGE SCALE GENOMIC DNA]</scope>
</reference>
<dbReference type="GO" id="GO:0005524">
    <property type="term" value="F:ATP binding"/>
    <property type="evidence" value="ECO:0007669"/>
    <property type="project" value="UniProtKB-UniRule"/>
</dbReference>
<keyword evidence="1 9" id="KW-0547">Nucleotide-binding</keyword>
<keyword evidence="4 9" id="KW-0067">ATP-binding</keyword>
<dbReference type="EC" id="5.6.2.4" evidence="7"/>
<dbReference type="GO" id="GO:0033202">
    <property type="term" value="C:DNA helicase complex"/>
    <property type="evidence" value="ECO:0007669"/>
    <property type="project" value="TreeGrafter"/>
</dbReference>
<feature type="non-terminal residue" evidence="12">
    <location>
        <position position="1"/>
    </location>
</feature>
<dbReference type="GO" id="GO:0005829">
    <property type="term" value="C:cytosol"/>
    <property type="evidence" value="ECO:0007669"/>
    <property type="project" value="TreeGrafter"/>
</dbReference>